<protein>
    <submittedName>
        <fullName evidence="2">Uncharacterized protein</fullName>
    </submittedName>
</protein>
<feature type="transmembrane region" description="Helical" evidence="1">
    <location>
        <begin position="148"/>
        <end position="166"/>
    </location>
</feature>
<accession>M0FYW5</accession>
<dbReference type="Proteomes" id="UP000011559">
    <property type="component" value="Unassembled WGS sequence"/>
</dbReference>
<keyword evidence="1" id="KW-1133">Transmembrane helix</keyword>
<evidence type="ECO:0000313" key="2">
    <source>
        <dbReference type="EMBL" id="ELZ65145.1"/>
    </source>
</evidence>
<organism evidence="2 3">
    <name type="scientific">Haloferax prahovense (strain DSM 18310 / JCM 13924 / TL6)</name>
    <dbReference type="NCBI Taxonomy" id="1227461"/>
    <lineage>
        <taxon>Archaea</taxon>
        <taxon>Methanobacteriati</taxon>
        <taxon>Methanobacteriota</taxon>
        <taxon>Stenosarchaea group</taxon>
        <taxon>Halobacteria</taxon>
        <taxon>Halobacteriales</taxon>
        <taxon>Haloferacaceae</taxon>
        <taxon>Haloferax</taxon>
    </lineage>
</organism>
<evidence type="ECO:0000256" key="1">
    <source>
        <dbReference type="SAM" id="Phobius"/>
    </source>
</evidence>
<feature type="transmembrane region" description="Helical" evidence="1">
    <location>
        <begin position="172"/>
        <end position="195"/>
    </location>
</feature>
<dbReference type="AlphaFoldDB" id="M0FYW5"/>
<comment type="caution">
    <text evidence="2">The sequence shown here is derived from an EMBL/GenBank/DDBJ whole genome shotgun (WGS) entry which is preliminary data.</text>
</comment>
<dbReference type="PATRIC" id="fig|1227461.3.peg.3256"/>
<name>M0FYW5_HALPT</name>
<dbReference type="EMBL" id="AOLG01000054">
    <property type="protein sequence ID" value="ELZ65145.1"/>
    <property type="molecule type" value="Genomic_DNA"/>
</dbReference>
<keyword evidence="1" id="KW-0472">Membrane</keyword>
<keyword evidence="1" id="KW-0812">Transmembrane</keyword>
<proteinExistence type="predicted"/>
<evidence type="ECO:0000313" key="3">
    <source>
        <dbReference type="Proteomes" id="UP000011559"/>
    </source>
</evidence>
<feature type="transmembrane region" description="Helical" evidence="1">
    <location>
        <begin position="117"/>
        <end position="136"/>
    </location>
</feature>
<sequence>MFAVALVAAAFVVVPAPGAPEDDHYVTVEDSIPEKAESVDGAVFRGGDSLSPPARQVVTTAHERIGEAAESTTVVLRGTGAPEFFYSDTIALGQGEYYVEYEETVYQVWSSGGGSQILDYVVLGGLFSLASALATPVLSRAVGESKQALSLTTASLAAVLVFGIHVNTHSLASVLSVTALTVGSPALAGWAGVVADRNL</sequence>
<reference evidence="2 3" key="1">
    <citation type="journal article" date="2014" name="PLoS Genet.">
        <title>Phylogenetically driven sequencing of extremely halophilic archaea reveals strategies for static and dynamic osmo-response.</title>
        <authorList>
            <person name="Becker E.A."/>
            <person name="Seitzer P.M."/>
            <person name="Tritt A."/>
            <person name="Larsen D."/>
            <person name="Krusor M."/>
            <person name="Yao A.I."/>
            <person name="Wu D."/>
            <person name="Madern D."/>
            <person name="Eisen J.A."/>
            <person name="Darling A.E."/>
            <person name="Facciotti M.T."/>
        </authorList>
    </citation>
    <scope>NUCLEOTIDE SEQUENCE [LARGE SCALE GENOMIC DNA]</scope>
    <source>
        <strain evidence="3">DSM 18310 / JCM 13924 / TL6</strain>
    </source>
</reference>
<gene>
    <name evidence="2" type="ORF">C457_16627</name>
</gene>
<keyword evidence="3" id="KW-1185">Reference proteome</keyword>